<evidence type="ECO:0008006" key="3">
    <source>
        <dbReference type="Google" id="ProtNLM"/>
    </source>
</evidence>
<comment type="caution">
    <text evidence="1">The sequence shown here is derived from an EMBL/GenBank/DDBJ whole genome shotgun (WGS) entry which is preliminary data.</text>
</comment>
<proteinExistence type="predicted"/>
<gene>
    <name evidence="1" type="ORF">JAO78_014555</name>
</gene>
<protein>
    <recommendedName>
        <fullName evidence="3">Alpha-2-macroglobulin domain-containing protein</fullName>
    </recommendedName>
</protein>
<organism evidence="1 2">
    <name type="scientific">Alishewanella maricola</name>
    <dbReference type="NCBI Taxonomy" id="2795740"/>
    <lineage>
        <taxon>Bacteria</taxon>
        <taxon>Pseudomonadati</taxon>
        <taxon>Pseudomonadota</taxon>
        <taxon>Gammaproteobacteria</taxon>
        <taxon>Alteromonadales</taxon>
        <taxon>Alteromonadaceae</taxon>
        <taxon>Alishewanella</taxon>
    </lineage>
</organism>
<dbReference type="Proteomes" id="UP000633814">
    <property type="component" value="Unassembled WGS sequence"/>
</dbReference>
<dbReference type="EMBL" id="JAEINI020000013">
    <property type="protein sequence ID" value="MCB5228032.1"/>
    <property type="molecule type" value="Genomic_DNA"/>
</dbReference>
<evidence type="ECO:0000313" key="2">
    <source>
        <dbReference type="Proteomes" id="UP000633814"/>
    </source>
</evidence>
<dbReference type="InterPro" id="IPR051802">
    <property type="entry name" value="YfhM-like"/>
</dbReference>
<dbReference type="RefSeq" id="WP_226752096.1">
    <property type="nucleotide sequence ID" value="NZ_JAEINI020000013.1"/>
</dbReference>
<keyword evidence="2" id="KW-1185">Reference proteome</keyword>
<dbReference type="PANTHER" id="PTHR40094">
    <property type="entry name" value="ALPHA-2-MACROGLOBULIN HOMOLOG"/>
    <property type="match status" value="1"/>
</dbReference>
<reference evidence="1 2" key="1">
    <citation type="submission" date="2021-10" db="EMBL/GenBank/DDBJ databases">
        <title>Alishewanella koreense sp. nov. isolated from seawater of southwestern coast in South Korea and the proposal for the reclassification of Rheinheimera perlucida and Rheinheimera tuosuensis as Arsukibacterium perlucida and Arsukibacterium tuosuensis.</title>
        <authorList>
            <person name="Kim K.H."/>
            <person name="Ruan W."/>
            <person name="Kim K.R."/>
            <person name="Baek J.H."/>
            <person name="Jeon C.O."/>
        </authorList>
    </citation>
    <scope>NUCLEOTIDE SEQUENCE [LARGE SCALE GENOMIC DNA]</scope>
    <source>
        <strain evidence="1 2">16-MA</strain>
    </source>
</reference>
<dbReference type="PANTHER" id="PTHR40094:SF1">
    <property type="entry name" value="UBIQUITIN DOMAIN-CONTAINING PROTEIN"/>
    <property type="match status" value="1"/>
</dbReference>
<accession>A0ABS8C6Q9</accession>
<evidence type="ECO:0000313" key="1">
    <source>
        <dbReference type="EMBL" id="MCB5228032.1"/>
    </source>
</evidence>
<name>A0ABS8C6Q9_9ALTE</name>
<sequence length="1837" mass="204306">MTSTATYTKRAFSAIFITACLSVSLLSCTKWPSHTASVIDNTPSVEPSLALLDFKTLLLNETGLMQVQFRFNQALHTPGQLPLAKLTEAIEFQPELSCRWHFPEPSVLACDSQVATEQQVTVTLTERLMALNARLASPVTQHFSAGAFLLEVEGLSAFIRQSSFNHAHLLKVDPRWSEAQLAQLQLRLPSGKVRPTALTGGHYYPENQYRYQEISLETDETGEHQLFLPAGVSQPNAPERIIWQGEVFTQNRFLGWYCLAEPSQTAMTYTADQSEERQYRAIDPRHTDCPPQQLALRMLLAEPVAKDFFADHNEGIGPLAEHWVTGPYAEGNISREADGATLLHLYLSALASYQFQLTAIFPEATNLTFNTNAATPFWQMSKQDAQNALMLPWPEQAWQQHYAKKRTAFITQTDEALASSIAEKPKAVPEVLSQQSQSFDLTLYYQHFTSATAFQTWLNNLWQGIPPRKVERYGNEHSLFPALTAAELAAHFNTQQPWQSAVNDEHFAARSPLFSGETLAQSGVYVYQLADNTGKAVQNWLQRAAFNLQIFQAGDLVVQVTNWQQQPQAEVAISRLCLGQATPLLLGHTDPAGRLALPKHQLTQGLAAPEYAHCWIWSQQQNFIAITPLYLDEEEAVPQVWLASSQPVYQPGQSAEIMLLLRQQSAEGLAAPASLSDYQLTLKRHGQQLLSWPLTSALSESATTPFVTIAKINANPEAFYHYHLPAALIKHAGSYNVSLLKQDRVLKSHYFEVKPLRLPLYRLDTAHPEYVTPKQSAALTLSVSSMTGVPIQTELQHEASWRPLRYHYESSFPKEYRFDDEGDYPTPAKVISPYTTNENGQLSIPLQLPAGITVSHGAPAYQQHHIFDVTDSLGERQRSGSSMVIYNRTHLIGHQRTANLLKLVALELGTLHNTLDNTVPVTQALWRESADPTSAVLARCITKPARLPLDCEVPTQLKTDKRQWLYLHLHYGTPSQLAIKQVNLTEQKPNTKALSKPLIIAPETLNSWPATLDISIQSEIAREALLFVLSQGIEQVMPLRLTPGDNPVQLALTPAMQPELSLTLQYADEQQQLTRVTHDIRAAGSISALPFTLSLLTPATALQADNSVDIEITSKSTASVMLFWLDEALLYHTRSGALGNLNPNALVSRFKASYLYATDLASVFEPELITPFIMAQWPLSARMLSAGMQFAMADSAVRSSEPPALPQAEIPLWLGQHRLMANKPLRLTLNTPKKPGNWHLVAIAASTQQQHSQSISTLVKANLETRLHAPVEAFEGDDSYASVMLFNPNKQAEQQQLRLLLDDVSIAQWTVTLGAAERQQHAIALPKRHAGHYTLRLEQLSNSSDNPGVPRLLQQHKLQVLAAKAQQQRRLLTSNISRVSLPAGATVQSAQAFGAATQQADWAALMPQQTEAPTDWFEQLSDWLIAYTLSNKAPTWAGQVPLSNWAIAYRDDSGYRRYQAQQADNSSQLYTLWALQHLAALGVNTGDLLSASNIAEAEKQLASRYRPLSLDEQVLLALWQSMRQHVPLETLQGLRSQVGQASDAASLKLQAQLVVALGHLLNEDAALLPQYQQWQKALIQSGYQDQSFSQLDTVTACWVLYASPVNLPRLQGLKSRIVEAQHAAGHFGSAQANFICTLALYDAKSQAAAEPVAAKLRAVSNSDDWQHSLPANYWLSVQFEQPLTHIKALHQGLGLKRQLLKLQQGRWVTANEVLSGDILRVQLIVQSPVSRRDLTIHERLLPGLLLLPARDVETLPEEHATYTDSRSQIINTLWQQEQQLQLQVNAIEQGETILEYRVLATLPGRYQFGSSTIVLNNDWLVYGQSAGSDSLTILPQP</sequence>